<keyword evidence="1" id="KW-0812">Transmembrane</keyword>
<feature type="transmembrane region" description="Helical" evidence="1">
    <location>
        <begin position="36"/>
        <end position="55"/>
    </location>
</feature>
<keyword evidence="1" id="KW-0472">Membrane</keyword>
<feature type="transmembrane region" description="Helical" evidence="1">
    <location>
        <begin position="12"/>
        <end position="30"/>
    </location>
</feature>
<comment type="caution">
    <text evidence="2">The sequence shown here is derived from an EMBL/GenBank/DDBJ whole genome shotgun (WGS) entry which is preliminary data.</text>
</comment>
<name>A0ABU1QK01_9BACL</name>
<evidence type="ECO:0000313" key="3">
    <source>
        <dbReference type="Proteomes" id="UP001266807"/>
    </source>
</evidence>
<organism evidence="2 3">
    <name type="scientific">Paenibacillus peoriae</name>
    <dbReference type="NCBI Taxonomy" id="59893"/>
    <lineage>
        <taxon>Bacteria</taxon>
        <taxon>Bacillati</taxon>
        <taxon>Bacillota</taxon>
        <taxon>Bacilli</taxon>
        <taxon>Bacillales</taxon>
        <taxon>Paenibacillaceae</taxon>
        <taxon>Paenibacillus</taxon>
    </lineage>
</organism>
<sequence>MNIFMSKFLKCFAAILLSYAIGIGLFYALGYQMSAMGIYAILTGIVTGEIINFALSKREK</sequence>
<reference evidence="2 3" key="1">
    <citation type="submission" date="2023-07" db="EMBL/GenBank/DDBJ databases">
        <title>Sorghum-associated microbial communities from plants grown in Nebraska, USA.</title>
        <authorList>
            <person name="Schachtman D."/>
        </authorList>
    </citation>
    <scope>NUCLEOTIDE SEQUENCE [LARGE SCALE GENOMIC DNA]</scope>
    <source>
        <strain evidence="2 3">BE143</strain>
    </source>
</reference>
<accession>A0ABU1QK01</accession>
<gene>
    <name evidence="2" type="ORF">J2W98_003415</name>
</gene>
<protein>
    <submittedName>
        <fullName evidence="2">Flippase GtrA</fullName>
    </submittedName>
</protein>
<dbReference type="EMBL" id="JAVDUG010000004">
    <property type="protein sequence ID" value="MDR6779135.1"/>
    <property type="molecule type" value="Genomic_DNA"/>
</dbReference>
<proteinExistence type="predicted"/>
<keyword evidence="1" id="KW-1133">Transmembrane helix</keyword>
<evidence type="ECO:0000313" key="2">
    <source>
        <dbReference type="EMBL" id="MDR6779135.1"/>
    </source>
</evidence>
<evidence type="ECO:0000256" key="1">
    <source>
        <dbReference type="SAM" id="Phobius"/>
    </source>
</evidence>
<keyword evidence="3" id="KW-1185">Reference proteome</keyword>
<dbReference type="Proteomes" id="UP001266807">
    <property type="component" value="Unassembled WGS sequence"/>
</dbReference>